<dbReference type="Gene3D" id="3.40.50.720">
    <property type="entry name" value="NAD(P)-binding Rossmann-like Domain"/>
    <property type="match status" value="1"/>
</dbReference>
<comment type="similarity">
    <text evidence="1">Belongs to the short-chain dehydrogenases/reductases (SDR) family.</text>
</comment>
<dbReference type="GO" id="GO:0016020">
    <property type="term" value="C:membrane"/>
    <property type="evidence" value="ECO:0007669"/>
    <property type="project" value="TreeGrafter"/>
</dbReference>
<reference evidence="3 4" key="1">
    <citation type="submission" date="2016-08" db="EMBL/GenBank/DDBJ databases">
        <authorList>
            <person name="Seilhamer J.J."/>
        </authorList>
    </citation>
    <scope>NUCLEOTIDE SEQUENCE [LARGE SCALE GENOMIC DNA]</scope>
    <source>
        <strain evidence="3 4">KCTC 42603</strain>
    </source>
</reference>
<protein>
    <recommendedName>
        <fullName evidence="5">Short-chain dehydrogenase</fullName>
    </recommendedName>
</protein>
<dbReference type="SUPFAM" id="SSF51735">
    <property type="entry name" value="NAD(P)-binding Rossmann-fold domains"/>
    <property type="match status" value="1"/>
</dbReference>
<dbReference type="PRINTS" id="PR00081">
    <property type="entry name" value="GDHRDH"/>
</dbReference>
<organism evidence="3 4">
    <name type="scientific">Alteromonas confluentis</name>
    <dbReference type="NCBI Taxonomy" id="1656094"/>
    <lineage>
        <taxon>Bacteria</taxon>
        <taxon>Pseudomonadati</taxon>
        <taxon>Pseudomonadota</taxon>
        <taxon>Gammaproteobacteria</taxon>
        <taxon>Alteromonadales</taxon>
        <taxon>Alteromonadaceae</taxon>
        <taxon>Alteromonas/Salinimonas group</taxon>
        <taxon>Alteromonas</taxon>
    </lineage>
</organism>
<dbReference type="PANTHER" id="PTHR44196:SF1">
    <property type="entry name" value="DEHYDROGENASE_REDUCTASE SDR FAMILY MEMBER 7B"/>
    <property type="match status" value="1"/>
</dbReference>
<evidence type="ECO:0000313" key="3">
    <source>
        <dbReference type="EMBL" id="OFC70514.1"/>
    </source>
</evidence>
<accession>A0A1E7ZAR5</accession>
<dbReference type="Proteomes" id="UP000175691">
    <property type="component" value="Unassembled WGS sequence"/>
</dbReference>
<gene>
    <name evidence="3" type="ORF">BFC18_12175</name>
</gene>
<dbReference type="InterPro" id="IPR002347">
    <property type="entry name" value="SDR_fam"/>
</dbReference>
<name>A0A1E7ZAR5_9ALTE</name>
<dbReference type="EMBL" id="MDHN01000028">
    <property type="protein sequence ID" value="OFC70514.1"/>
    <property type="molecule type" value="Genomic_DNA"/>
</dbReference>
<evidence type="ECO:0000256" key="2">
    <source>
        <dbReference type="ARBA" id="ARBA00023002"/>
    </source>
</evidence>
<dbReference type="AlphaFoldDB" id="A0A1E7ZAR5"/>
<sequence length="89" mass="9431">MMNTQPKTGRVAVITGASSGIGEATARALVADGHQVALLTRRVDRLQALVDSLGDAAIAIEADVISFAISRPQRVTLYEILVRPTVQSM</sequence>
<dbReference type="GO" id="GO:0016491">
    <property type="term" value="F:oxidoreductase activity"/>
    <property type="evidence" value="ECO:0007669"/>
    <property type="project" value="UniProtKB-KW"/>
</dbReference>
<comment type="caution">
    <text evidence="3">The sequence shown here is derived from an EMBL/GenBank/DDBJ whole genome shotgun (WGS) entry which is preliminary data.</text>
</comment>
<dbReference type="Pfam" id="PF00106">
    <property type="entry name" value="adh_short"/>
    <property type="match status" value="1"/>
</dbReference>
<dbReference type="STRING" id="1656094.BFC18_12175"/>
<keyword evidence="4" id="KW-1185">Reference proteome</keyword>
<proteinExistence type="inferred from homology"/>
<evidence type="ECO:0000256" key="1">
    <source>
        <dbReference type="ARBA" id="ARBA00006484"/>
    </source>
</evidence>
<evidence type="ECO:0000313" key="4">
    <source>
        <dbReference type="Proteomes" id="UP000175691"/>
    </source>
</evidence>
<keyword evidence="2" id="KW-0560">Oxidoreductase</keyword>
<dbReference type="InterPro" id="IPR036291">
    <property type="entry name" value="NAD(P)-bd_dom_sf"/>
</dbReference>
<dbReference type="PANTHER" id="PTHR44196">
    <property type="entry name" value="DEHYDROGENASE/REDUCTASE SDR FAMILY MEMBER 7B"/>
    <property type="match status" value="1"/>
</dbReference>
<evidence type="ECO:0008006" key="5">
    <source>
        <dbReference type="Google" id="ProtNLM"/>
    </source>
</evidence>